<dbReference type="EMBL" id="LR797133">
    <property type="protein sequence ID" value="CAB4189217.1"/>
    <property type="molecule type" value="Genomic_DNA"/>
</dbReference>
<name>A0A6J5MED6_9CAUD</name>
<protein>
    <submittedName>
        <fullName evidence="1">Uncharacterized protein</fullName>
    </submittedName>
</protein>
<proteinExistence type="predicted"/>
<evidence type="ECO:0000313" key="1">
    <source>
        <dbReference type="EMBL" id="CAB4144521.1"/>
    </source>
</evidence>
<gene>
    <name evidence="2" type="ORF">UFOVP1185_3</name>
    <name evidence="1" type="ORF">UFOVP461_37</name>
</gene>
<accession>A0A6J5MED6</accession>
<reference evidence="1" key="1">
    <citation type="submission" date="2020-04" db="EMBL/GenBank/DDBJ databases">
        <authorList>
            <person name="Chiriac C."/>
            <person name="Salcher M."/>
            <person name="Ghai R."/>
            <person name="Kavagutti S V."/>
        </authorList>
    </citation>
    <scope>NUCLEOTIDE SEQUENCE</scope>
</reference>
<sequence length="134" mass="15390">MAKPDKWTQLEEWLIESQTLLYVGDWKVTIVKDASDVDAWADIDPHSQNLTADLRVAHDFWRQEPEKQRLILTHELLHLVTCRTDRVVENLEEALGKVAWAVYAPQYDDATERMTDHLAAVIAPSLSLPEFPKA</sequence>
<evidence type="ECO:0000313" key="2">
    <source>
        <dbReference type="EMBL" id="CAB4189217.1"/>
    </source>
</evidence>
<organism evidence="1">
    <name type="scientific">uncultured Caudovirales phage</name>
    <dbReference type="NCBI Taxonomy" id="2100421"/>
    <lineage>
        <taxon>Viruses</taxon>
        <taxon>Duplodnaviria</taxon>
        <taxon>Heunggongvirae</taxon>
        <taxon>Uroviricota</taxon>
        <taxon>Caudoviricetes</taxon>
        <taxon>Peduoviridae</taxon>
        <taxon>Maltschvirus</taxon>
        <taxon>Maltschvirus maltsch</taxon>
    </lineage>
</organism>
<dbReference type="EMBL" id="LR796425">
    <property type="protein sequence ID" value="CAB4144521.1"/>
    <property type="molecule type" value="Genomic_DNA"/>
</dbReference>